<accession>A9A4G0</accession>
<dbReference type="AlphaFoldDB" id="A9A4G0"/>
<feature type="transmembrane region" description="Helical" evidence="1">
    <location>
        <begin position="34"/>
        <end position="55"/>
    </location>
</feature>
<dbReference type="EMBL" id="CP000866">
    <property type="protein sequence ID" value="ABX12649.1"/>
    <property type="molecule type" value="Genomic_DNA"/>
</dbReference>
<dbReference type="EnsemblBacteria" id="ABX12649">
    <property type="protein sequence ID" value="ABX12649"/>
    <property type="gene ID" value="Nmar_0753"/>
</dbReference>
<dbReference type="Proteomes" id="UP000000792">
    <property type="component" value="Chromosome"/>
</dbReference>
<keyword evidence="3" id="KW-1185">Reference proteome</keyword>
<evidence type="ECO:0000256" key="1">
    <source>
        <dbReference type="SAM" id="Phobius"/>
    </source>
</evidence>
<organism evidence="2 3">
    <name type="scientific">Nitrosopumilus maritimus (strain SCM1)</name>
    <dbReference type="NCBI Taxonomy" id="436308"/>
    <lineage>
        <taxon>Archaea</taxon>
        <taxon>Nitrososphaerota</taxon>
        <taxon>Nitrososphaeria</taxon>
        <taxon>Nitrosopumilales</taxon>
        <taxon>Nitrosopumilaceae</taxon>
        <taxon>Nitrosopumilus</taxon>
    </lineage>
</organism>
<dbReference type="STRING" id="436308.Nmar_0753"/>
<dbReference type="GeneID" id="5773181"/>
<dbReference type="InParanoid" id="A9A4G0"/>
<name>A9A4G0_NITMS</name>
<evidence type="ECO:0000313" key="2">
    <source>
        <dbReference type="EMBL" id="ABX12649.1"/>
    </source>
</evidence>
<proteinExistence type="predicted"/>
<dbReference type="eggNOG" id="arCOG10544">
    <property type="taxonomic scope" value="Archaea"/>
</dbReference>
<reference evidence="2 3" key="1">
    <citation type="journal article" date="2010" name="Proc. Natl. Acad. Sci. U.S.A.">
        <title>Nitrosopumilus maritimus genome reveals unique mechanisms for nitrification and autotrophy in globally distributed marine crenarchaea.</title>
        <authorList>
            <person name="Walker C.B."/>
            <person name="de la Torre J.R."/>
            <person name="Klotz M.G."/>
            <person name="Urakawa H."/>
            <person name="Pinel N."/>
            <person name="Arp D.J."/>
            <person name="Brochier-Armanet C."/>
            <person name="Chain P.S."/>
            <person name="Chan P.P."/>
            <person name="Gollabgir A."/>
            <person name="Hemp J."/>
            <person name="Hugler M."/>
            <person name="Karr E.A."/>
            <person name="Konneke M."/>
            <person name="Shin M."/>
            <person name="Lawton T.J."/>
            <person name="Lowe T."/>
            <person name="Martens-Habbena W."/>
            <person name="Sayavedra-Soto L.A."/>
            <person name="Lang D."/>
            <person name="Sievert S.M."/>
            <person name="Rosenzweig A.C."/>
            <person name="Manning G."/>
            <person name="Stahl D.A."/>
        </authorList>
    </citation>
    <scope>NUCLEOTIDE SEQUENCE [LARGE SCALE GENOMIC DNA]</scope>
    <source>
        <strain evidence="2 3">SCM1</strain>
    </source>
</reference>
<evidence type="ECO:0000313" key="3">
    <source>
        <dbReference type="Proteomes" id="UP000000792"/>
    </source>
</evidence>
<keyword evidence="1" id="KW-0812">Transmembrane</keyword>
<keyword evidence="1" id="KW-0472">Membrane</keyword>
<keyword evidence="1" id="KW-1133">Transmembrane helix</keyword>
<dbReference type="KEGG" id="nmr:Nmar_0753"/>
<protein>
    <submittedName>
        <fullName evidence="2">Uncharacterized protein</fullName>
    </submittedName>
</protein>
<dbReference type="RefSeq" id="WP_012215136.1">
    <property type="nucleotide sequence ID" value="NC_010085.1"/>
</dbReference>
<dbReference type="HOGENOM" id="CLU_2678690_0_0_2"/>
<sequence>MIFIGGGMFLAGLVMFYSIEIGQVQPVLRLIKNIGTFVGLSGIGVGVAGILLYLISRNQPPIQENFDSGE</sequence>
<gene>
    <name evidence="2" type="ordered locus">Nmar_0753</name>
</gene>